<name>A0A0U3EAS3_9CREN</name>
<dbReference type="InterPro" id="IPR016155">
    <property type="entry name" value="Mopterin_synth/thiamin_S_b"/>
</dbReference>
<dbReference type="EMBL" id="CP006867">
    <property type="protein sequence ID" value="ALU11539.1"/>
    <property type="molecule type" value="Genomic_DNA"/>
</dbReference>
<protein>
    <submittedName>
        <fullName evidence="1">Molybdopterin converting factor</fullName>
    </submittedName>
</protein>
<dbReference type="Pfam" id="PF02597">
    <property type="entry name" value="ThiS"/>
    <property type="match status" value="1"/>
</dbReference>
<gene>
    <name evidence="1" type="ORF">EYM_02250</name>
</gene>
<dbReference type="Proteomes" id="UP000060778">
    <property type="component" value="Chromosome"/>
</dbReference>
<dbReference type="KEGG" id="iis:EYM_02250"/>
<accession>A0A0U3EAS3</accession>
<dbReference type="SUPFAM" id="SSF54285">
    <property type="entry name" value="MoaD/ThiS"/>
    <property type="match status" value="1"/>
</dbReference>
<proteinExistence type="predicted"/>
<dbReference type="OrthoDB" id="45235at2157"/>
<reference evidence="1 2" key="1">
    <citation type="submission" date="2013-11" db="EMBL/GenBank/DDBJ databases">
        <title>Comparative genomics of Ignicoccus.</title>
        <authorList>
            <person name="Podar M."/>
        </authorList>
    </citation>
    <scope>NUCLEOTIDE SEQUENCE [LARGE SCALE GENOMIC DNA]</scope>
    <source>
        <strain evidence="1 2">DSM 13165</strain>
    </source>
</reference>
<keyword evidence="2" id="KW-1185">Reference proteome</keyword>
<evidence type="ECO:0000313" key="2">
    <source>
        <dbReference type="Proteomes" id="UP000060778"/>
    </source>
</evidence>
<evidence type="ECO:0000313" key="1">
    <source>
        <dbReference type="EMBL" id="ALU11539.1"/>
    </source>
</evidence>
<dbReference type="AlphaFoldDB" id="A0A0U3EAS3"/>
<sequence>MKVKVKFYAYLRESLGSEDQFECNCSTAEELFLELLKRYPVLKEERKRYEESGLDLGVLINGRDWRHLKEINSAEVKVSVFPPAAGG</sequence>
<organism evidence="1 2">
    <name type="scientific">Ignicoccus islandicus DSM 13165</name>
    <dbReference type="NCBI Taxonomy" id="940295"/>
    <lineage>
        <taxon>Archaea</taxon>
        <taxon>Thermoproteota</taxon>
        <taxon>Thermoprotei</taxon>
        <taxon>Desulfurococcales</taxon>
        <taxon>Desulfurococcaceae</taxon>
        <taxon>Ignicoccus</taxon>
    </lineage>
</organism>
<dbReference type="Gene3D" id="3.10.20.30">
    <property type="match status" value="1"/>
</dbReference>
<dbReference type="InterPro" id="IPR012675">
    <property type="entry name" value="Beta-grasp_dom_sf"/>
</dbReference>
<dbReference type="InterPro" id="IPR003749">
    <property type="entry name" value="ThiS/MoaD-like"/>
</dbReference>
<dbReference type="STRING" id="940295.EYM_02250"/>